<feature type="transmembrane region" description="Helical" evidence="1">
    <location>
        <begin position="6"/>
        <end position="27"/>
    </location>
</feature>
<reference evidence="4" key="3">
    <citation type="submission" date="2015-06" db="UniProtKB">
        <authorList>
            <consortium name="EnsemblProtists"/>
        </authorList>
    </citation>
    <scope>IDENTIFICATION</scope>
</reference>
<dbReference type="EnsemblProtists" id="EKX37602">
    <property type="protein sequence ID" value="EKX37602"/>
    <property type="gene ID" value="GUITHDRAFT_144878"/>
</dbReference>
<dbReference type="SMART" id="SM00014">
    <property type="entry name" value="acidPPc"/>
    <property type="match status" value="1"/>
</dbReference>
<dbReference type="GeneID" id="17294365"/>
<dbReference type="KEGG" id="gtt:GUITHDRAFT_144878"/>
<keyword evidence="1" id="KW-0472">Membrane</keyword>
<dbReference type="EMBL" id="JH993057">
    <property type="protein sequence ID" value="EKX37602.1"/>
    <property type="molecule type" value="Genomic_DNA"/>
</dbReference>
<keyword evidence="1" id="KW-0812">Transmembrane</keyword>
<feature type="transmembrane region" description="Helical" evidence="1">
    <location>
        <begin position="207"/>
        <end position="224"/>
    </location>
</feature>
<evidence type="ECO:0000259" key="2">
    <source>
        <dbReference type="SMART" id="SM00014"/>
    </source>
</evidence>
<evidence type="ECO:0000313" key="5">
    <source>
        <dbReference type="Proteomes" id="UP000011087"/>
    </source>
</evidence>
<gene>
    <name evidence="3" type="ORF">GUITHDRAFT_144878</name>
</gene>
<dbReference type="PANTHER" id="PTHR14969">
    <property type="entry name" value="SPHINGOSINE-1-PHOSPHATE PHOSPHOHYDROLASE"/>
    <property type="match status" value="1"/>
</dbReference>
<reference evidence="5" key="2">
    <citation type="submission" date="2012-11" db="EMBL/GenBank/DDBJ databases">
        <authorList>
            <person name="Kuo A."/>
            <person name="Curtis B.A."/>
            <person name="Tanifuji G."/>
            <person name="Burki F."/>
            <person name="Gruber A."/>
            <person name="Irimia M."/>
            <person name="Maruyama S."/>
            <person name="Arias M.C."/>
            <person name="Ball S.G."/>
            <person name="Gile G.H."/>
            <person name="Hirakawa Y."/>
            <person name="Hopkins J.F."/>
            <person name="Rensing S.A."/>
            <person name="Schmutz J."/>
            <person name="Symeonidi A."/>
            <person name="Elias M."/>
            <person name="Eveleigh R.J."/>
            <person name="Herman E.K."/>
            <person name="Klute M.J."/>
            <person name="Nakayama T."/>
            <person name="Obornik M."/>
            <person name="Reyes-Prieto A."/>
            <person name="Armbrust E.V."/>
            <person name="Aves S.J."/>
            <person name="Beiko R.G."/>
            <person name="Coutinho P."/>
            <person name="Dacks J.B."/>
            <person name="Durnford D.G."/>
            <person name="Fast N.M."/>
            <person name="Green B.R."/>
            <person name="Grisdale C."/>
            <person name="Hempe F."/>
            <person name="Henrissat B."/>
            <person name="Hoppner M.P."/>
            <person name="Ishida K.-I."/>
            <person name="Kim E."/>
            <person name="Koreny L."/>
            <person name="Kroth P.G."/>
            <person name="Liu Y."/>
            <person name="Malik S.-B."/>
            <person name="Maier U.G."/>
            <person name="McRose D."/>
            <person name="Mock T."/>
            <person name="Neilson J.A."/>
            <person name="Onodera N.T."/>
            <person name="Poole A.M."/>
            <person name="Pritham E.J."/>
            <person name="Richards T.A."/>
            <person name="Rocap G."/>
            <person name="Roy S.W."/>
            <person name="Sarai C."/>
            <person name="Schaack S."/>
            <person name="Shirato S."/>
            <person name="Slamovits C.H."/>
            <person name="Spencer D.F."/>
            <person name="Suzuki S."/>
            <person name="Worden A.Z."/>
            <person name="Zauner S."/>
            <person name="Barry K."/>
            <person name="Bell C."/>
            <person name="Bharti A.K."/>
            <person name="Crow J.A."/>
            <person name="Grimwood J."/>
            <person name="Kramer R."/>
            <person name="Lindquist E."/>
            <person name="Lucas S."/>
            <person name="Salamov A."/>
            <person name="McFadden G.I."/>
            <person name="Lane C.E."/>
            <person name="Keeling P.J."/>
            <person name="Gray M.W."/>
            <person name="Grigoriev I.V."/>
            <person name="Archibald J.M."/>
        </authorList>
    </citation>
    <scope>NUCLEOTIDE SEQUENCE</scope>
    <source>
        <strain evidence="5">CCMP2712</strain>
    </source>
</reference>
<evidence type="ECO:0000313" key="3">
    <source>
        <dbReference type="EMBL" id="EKX37602.1"/>
    </source>
</evidence>
<feature type="transmembrane region" description="Helical" evidence="1">
    <location>
        <begin position="39"/>
        <end position="60"/>
    </location>
</feature>
<keyword evidence="5" id="KW-1185">Reference proteome</keyword>
<dbReference type="CDD" id="cd01610">
    <property type="entry name" value="PAP2_like"/>
    <property type="match status" value="1"/>
</dbReference>
<dbReference type="Proteomes" id="UP000011087">
    <property type="component" value="Unassembled WGS sequence"/>
</dbReference>
<name>L1INC6_GUITC</name>
<feature type="transmembrane region" description="Helical" evidence="1">
    <location>
        <begin position="158"/>
        <end position="179"/>
    </location>
</feature>
<dbReference type="HOGENOM" id="CLU_1167779_0_0_1"/>
<dbReference type="SUPFAM" id="SSF48317">
    <property type="entry name" value="Acid phosphatase/Vanadium-dependent haloperoxidase"/>
    <property type="match status" value="1"/>
</dbReference>
<dbReference type="Gene3D" id="1.20.144.10">
    <property type="entry name" value="Phosphatidic acid phosphatase type 2/haloperoxidase"/>
    <property type="match status" value="1"/>
</dbReference>
<sequence>MLVEPSFLWLSLCVLPFTLLALVLLALGAKFREGSAPHLAITLIGDGLLIPVGIASSLLLRRGSEVLSVLFISTLFAQRVNQIIKKAFARPRPPIEWPDSFQGRGQWLNVRAWTVHEGRQNKGCLPQDLESFPSGDSAQGGALLSALMILAPPPCKSLLLLAMLAVALGRTYFGCHWLLDSISGLVQGMLCSSVLRLCGLLQGDGRILFNFVGGAICYVLSGIGQRRLLMKKEREKES</sequence>
<evidence type="ECO:0000256" key="1">
    <source>
        <dbReference type="SAM" id="Phobius"/>
    </source>
</evidence>
<evidence type="ECO:0000313" key="4">
    <source>
        <dbReference type="EnsemblProtists" id="EKX37602"/>
    </source>
</evidence>
<organism evidence="3">
    <name type="scientific">Guillardia theta (strain CCMP2712)</name>
    <name type="common">Cryptophyte</name>
    <dbReference type="NCBI Taxonomy" id="905079"/>
    <lineage>
        <taxon>Eukaryota</taxon>
        <taxon>Cryptophyceae</taxon>
        <taxon>Pyrenomonadales</taxon>
        <taxon>Geminigeraceae</taxon>
        <taxon>Guillardia</taxon>
    </lineage>
</organism>
<proteinExistence type="predicted"/>
<dbReference type="InterPro" id="IPR036938">
    <property type="entry name" value="PAP2/HPO_sf"/>
</dbReference>
<dbReference type="AlphaFoldDB" id="L1INC6"/>
<dbReference type="Pfam" id="PF01569">
    <property type="entry name" value="PAP2"/>
    <property type="match status" value="1"/>
</dbReference>
<reference evidence="3 5" key="1">
    <citation type="journal article" date="2012" name="Nature">
        <title>Algal genomes reveal evolutionary mosaicism and the fate of nucleomorphs.</title>
        <authorList>
            <consortium name="DOE Joint Genome Institute"/>
            <person name="Curtis B.A."/>
            <person name="Tanifuji G."/>
            <person name="Burki F."/>
            <person name="Gruber A."/>
            <person name="Irimia M."/>
            <person name="Maruyama S."/>
            <person name="Arias M.C."/>
            <person name="Ball S.G."/>
            <person name="Gile G.H."/>
            <person name="Hirakawa Y."/>
            <person name="Hopkins J.F."/>
            <person name="Kuo A."/>
            <person name="Rensing S.A."/>
            <person name="Schmutz J."/>
            <person name="Symeonidi A."/>
            <person name="Elias M."/>
            <person name="Eveleigh R.J."/>
            <person name="Herman E.K."/>
            <person name="Klute M.J."/>
            <person name="Nakayama T."/>
            <person name="Obornik M."/>
            <person name="Reyes-Prieto A."/>
            <person name="Armbrust E.V."/>
            <person name="Aves S.J."/>
            <person name="Beiko R.G."/>
            <person name="Coutinho P."/>
            <person name="Dacks J.B."/>
            <person name="Durnford D.G."/>
            <person name="Fast N.M."/>
            <person name="Green B.R."/>
            <person name="Grisdale C.J."/>
            <person name="Hempel F."/>
            <person name="Henrissat B."/>
            <person name="Hoppner M.P."/>
            <person name="Ishida K."/>
            <person name="Kim E."/>
            <person name="Koreny L."/>
            <person name="Kroth P.G."/>
            <person name="Liu Y."/>
            <person name="Malik S.B."/>
            <person name="Maier U.G."/>
            <person name="McRose D."/>
            <person name="Mock T."/>
            <person name="Neilson J.A."/>
            <person name="Onodera N.T."/>
            <person name="Poole A.M."/>
            <person name="Pritham E.J."/>
            <person name="Richards T.A."/>
            <person name="Rocap G."/>
            <person name="Roy S.W."/>
            <person name="Sarai C."/>
            <person name="Schaack S."/>
            <person name="Shirato S."/>
            <person name="Slamovits C.H."/>
            <person name="Spencer D.F."/>
            <person name="Suzuki S."/>
            <person name="Worden A.Z."/>
            <person name="Zauner S."/>
            <person name="Barry K."/>
            <person name="Bell C."/>
            <person name="Bharti A.K."/>
            <person name="Crow J.A."/>
            <person name="Grimwood J."/>
            <person name="Kramer R."/>
            <person name="Lindquist E."/>
            <person name="Lucas S."/>
            <person name="Salamov A."/>
            <person name="McFadden G.I."/>
            <person name="Lane C.E."/>
            <person name="Keeling P.J."/>
            <person name="Gray M.W."/>
            <person name="Grigoriev I.V."/>
            <person name="Archibald J.M."/>
        </authorList>
    </citation>
    <scope>NUCLEOTIDE SEQUENCE</scope>
    <source>
        <strain evidence="3 5">CCMP2712</strain>
    </source>
</reference>
<dbReference type="PaxDb" id="55529-EKX37602"/>
<keyword evidence="1" id="KW-1133">Transmembrane helix</keyword>
<dbReference type="PANTHER" id="PTHR14969:SF13">
    <property type="entry name" value="AT30094P"/>
    <property type="match status" value="1"/>
</dbReference>
<protein>
    <recommendedName>
        <fullName evidence="2">Phosphatidic acid phosphatase type 2/haloperoxidase domain-containing protein</fullName>
    </recommendedName>
</protein>
<feature type="domain" description="Phosphatidic acid phosphatase type 2/haloperoxidase" evidence="2">
    <location>
        <begin position="66"/>
        <end position="196"/>
    </location>
</feature>
<dbReference type="RefSeq" id="XP_005824582.1">
    <property type="nucleotide sequence ID" value="XM_005824525.1"/>
</dbReference>
<accession>L1INC6</accession>
<dbReference type="InterPro" id="IPR000326">
    <property type="entry name" value="PAP2/HPO"/>
</dbReference>